<dbReference type="EMBL" id="MU276015">
    <property type="protein sequence ID" value="KAI0043511.1"/>
    <property type="molecule type" value="Genomic_DNA"/>
</dbReference>
<comment type="caution">
    <text evidence="1">The sequence shown here is derived from an EMBL/GenBank/DDBJ whole genome shotgun (WGS) entry which is preliminary data.</text>
</comment>
<reference evidence="1" key="1">
    <citation type="submission" date="2021-02" db="EMBL/GenBank/DDBJ databases">
        <authorList>
            <consortium name="DOE Joint Genome Institute"/>
            <person name="Ahrendt S."/>
            <person name="Looney B.P."/>
            <person name="Miyauchi S."/>
            <person name="Morin E."/>
            <person name="Drula E."/>
            <person name="Courty P.E."/>
            <person name="Chicoki N."/>
            <person name="Fauchery L."/>
            <person name="Kohler A."/>
            <person name="Kuo A."/>
            <person name="Labutti K."/>
            <person name="Pangilinan J."/>
            <person name="Lipzen A."/>
            <person name="Riley R."/>
            <person name="Andreopoulos W."/>
            <person name="He G."/>
            <person name="Johnson J."/>
            <person name="Barry K.W."/>
            <person name="Grigoriev I.V."/>
            <person name="Nagy L."/>
            <person name="Hibbett D."/>
            <person name="Henrissat B."/>
            <person name="Matheny P.B."/>
            <person name="Labbe J."/>
            <person name="Martin F."/>
        </authorList>
    </citation>
    <scope>NUCLEOTIDE SEQUENCE</scope>
    <source>
        <strain evidence="1">FP105234-sp</strain>
    </source>
</reference>
<proteinExistence type="predicted"/>
<reference evidence="1" key="2">
    <citation type="journal article" date="2022" name="New Phytol.">
        <title>Evolutionary transition to the ectomycorrhizal habit in the genomes of a hyperdiverse lineage of mushroom-forming fungi.</title>
        <authorList>
            <person name="Looney B."/>
            <person name="Miyauchi S."/>
            <person name="Morin E."/>
            <person name="Drula E."/>
            <person name="Courty P.E."/>
            <person name="Kohler A."/>
            <person name="Kuo A."/>
            <person name="LaButti K."/>
            <person name="Pangilinan J."/>
            <person name="Lipzen A."/>
            <person name="Riley R."/>
            <person name="Andreopoulos W."/>
            <person name="He G."/>
            <person name="Johnson J."/>
            <person name="Nolan M."/>
            <person name="Tritt A."/>
            <person name="Barry K.W."/>
            <person name="Grigoriev I.V."/>
            <person name="Nagy L.G."/>
            <person name="Hibbett D."/>
            <person name="Henrissat B."/>
            <person name="Matheny P.B."/>
            <person name="Labbe J."/>
            <person name="Martin F.M."/>
        </authorList>
    </citation>
    <scope>NUCLEOTIDE SEQUENCE</scope>
    <source>
        <strain evidence="1">FP105234-sp</strain>
    </source>
</reference>
<accession>A0ACB8RH58</accession>
<feature type="non-terminal residue" evidence="1">
    <location>
        <position position="96"/>
    </location>
</feature>
<keyword evidence="2" id="KW-1185">Reference proteome</keyword>
<evidence type="ECO:0000313" key="1">
    <source>
        <dbReference type="EMBL" id="KAI0043511.1"/>
    </source>
</evidence>
<protein>
    <submittedName>
        <fullName evidence="1">Uncharacterized protein</fullName>
    </submittedName>
</protein>
<sequence length="96" mass="10689">MSEDLKIKVPKLAADGSNWVTYRDRMIWGLTARLLEDHLTNDAMPTAYATAGTVNGHTPAERWRQGEATVKQCIASSVPDSIFNRIKSGTRAKDVW</sequence>
<dbReference type="Proteomes" id="UP000814033">
    <property type="component" value="Unassembled WGS sequence"/>
</dbReference>
<gene>
    <name evidence="1" type="ORF">FA95DRAFT_1498500</name>
</gene>
<organism evidence="1 2">
    <name type="scientific">Auriscalpium vulgare</name>
    <dbReference type="NCBI Taxonomy" id="40419"/>
    <lineage>
        <taxon>Eukaryota</taxon>
        <taxon>Fungi</taxon>
        <taxon>Dikarya</taxon>
        <taxon>Basidiomycota</taxon>
        <taxon>Agaricomycotina</taxon>
        <taxon>Agaricomycetes</taxon>
        <taxon>Russulales</taxon>
        <taxon>Auriscalpiaceae</taxon>
        <taxon>Auriscalpium</taxon>
    </lineage>
</organism>
<name>A0ACB8RH58_9AGAM</name>
<evidence type="ECO:0000313" key="2">
    <source>
        <dbReference type="Proteomes" id="UP000814033"/>
    </source>
</evidence>